<evidence type="ECO:0000256" key="1">
    <source>
        <dbReference type="ARBA" id="ARBA00023015"/>
    </source>
</evidence>
<dbReference type="STRING" id="420662.Mpe_A3371"/>
<evidence type="ECO:0000256" key="4">
    <source>
        <dbReference type="SAM" id="MobiDB-lite"/>
    </source>
</evidence>
<organism evidence="6 7">
    <name type="scientific">Methylibium petroleiphilum (strain ATCC BAA-1232 / LMG 22953 / PM1)</name>
    <dbReference type="NCBI Taxonomy" id="420662"/>
    <lineage>
        <taxon>Bacteria</taxon>
        <taxon>Pseudomonadati</taxon>
        <taxon>Pseudomonadota</taxon>
        <taxon>Betaproteobacteria</taxon>
        <taxon>Burkholderiales</taxon>
        <taxon>Sphaerotilaceae</taxon>
        <taxon>Methylibium</taxon>
    </lineage>
</organism>
<dbReference type="Pfam" id="PF00392">
    <property type="entry name" value="GntR"/>
    <property type="match status" value="1"/>
</dbReference>
<dbReference type="Gene3D" id="1.10.10.10">
    <property type="entry name" value="Winged helix-like DNA-binding domain superfamily/Winged helix DNA-binding domain"/>
    <property type="match status" value="1"/>
</dbReference>
<dbReference type="InterPro" id="IPR011711">
    <property type="entry name" value="GntR_C"/>
</dbReference>
<keyword evidence="3" id="KW-0804">Transcription</keyword>
<evidence type="ECO:0000256" key="2">
    <source>
        <dbReference type="ARBA" id="ARBA00023125"/>
    </source>
</evidence>
<accession>A2SL85</accession>
<dbReference type="SMART" id="SM00895">
    <property type="entry name" value="FCD"/>
    <property type="match status" value="1"/>
</dbReference>
<dbReference type="SMART" id="SM00345">
    <property type="entry name" value="HTH_GNTR"/>
    <property type="match status" value="1"/>
</dbReference>
<dbReference type="Pfam" id="PF07729">
    <property type="entry name" value="FCD"/>
    <property type="match status" value="1"/>
</dbReference>
<dbReference type="SUPFAM" id="SSF48008">
    <property type="entry name" value="GntR ligand-binding domain-like"/>
    <property type="match status" value="1"/>
</dbReference>
<dbReference type="PANTHER" id="PTHR43537">
    <property type="entry name" value="TRANSCRIPTIONAL REGULATOR, GNTR FAMILY"/>
    <property type="match status" value="1"/>
</dbReference>
<dbReference type="CDD" id="cd07377">
    <property type="entry name" value="WHTH_GntR"/>
    <property type="match status" value="1"/>
</dbReference>
<dbReference type="PROSITE" id="PS50949">
    <property type="entry name" value="HTH_GNTR"/>
    <property type="match status" value="1"/>
</dbReference>
<proteinExistence type="predicted"/>
<dbReference type="InterPro" id="IPR036388">
    <property type="entry name" value="WH-like_DNA-bd_sf"/>
</dbReference>
<dbReference type="eggNOG" id="COG1802">
    <property type="taxonomic scope" value="Bacteria"/>
</dbReference>
<evidence type="ECO:0000313" key="6">
    <source>
        <dbReference type="EMBL" id="ABM96324.1"/>
    </source>
</evidence>
<dbReference type="SUPFAM" id="SSF46785">
    <property type="entry name" value="Winged helix' DNA-binding domain"/>
    <property type="match status" value="1"/>
</dbReference>
<dbReference type="Proteomes" id="UP000000366">
    <property type="component" value="Chromosome"/>
</dbReference>
<dbReference type="EMBL" id="CP000555">
    <property type="protein sequence ID" value="ABM96324.1"/>
    <property type="molecule type" value="Genomic_DNA"/>
</dbReference>
<reference evidence="6 7" key="1">
    <citation type="journal article" date="2007" name="J. Bacteriol.">
        <title>Whole-genome analysis of the methyl tert-butyl ether-degrading beta-proteobacterium Methylibium petroleiphilum PM1.</title>
        <authorList>
            <person name="Kane S.R."/>
            <person name="Chakicherla A.Y."/>
            <person name="Chain P.S.G."/>
            <person name="Schmidt R."/>
            <person name="Shin M.W."/>
            <person name="Legler T.C."/>
            <person name="Scow K.M."/>
            <person name="Larimer F.W."/>
            <person name="Lucas S.M."/>
            <person name="Richardson P.M."/>
            <person name="Hristova K.R."/>
        </authorList>
    </citation>
    <scope>NUCLEOTIDE SEQUENCE [LARGE SCALE GENOMIC DNA]</scope>
    <source>
        <strain evidence="7">ATCC BAA-1232 / LMG 22953 / PM1</strain>
    </source>
</reference>
<dbReference type="GO" id="GO:0003700">
    <property type="term" value="F:DNA-binding transcription factor activity"/>
    <property type="evidence" value="ECO:0007669"/>
    <property type="project" value="InterPro"/>
</dbReference>
<dbReference type="KEGG" id="mpt:Mpe_A3371"/>
<dbReference type="GO" id="GO:0003677">
    <property type="term" value="F:DNA binding"/>
    <property type="evidence" value="ECO:0007669"/>
    <property type="project" value="UniProtKB-KW"/>
</dbReference>
<dbReference type="Gene3D" id="1.20.120.530">
    <property type="entry name" value="GntR ligand-binding domain-like"/>
    <property type="match status" value="1"/>
</dbReference>
<feature type="region of interest" description="Disordered" evidence="4">
    <location>
        <begin position="1"/>
        <end position="21"/>
    </location>
</feature>
<dbReference type="PANTHER" id="PTHR43537:SF53">
    <property type="entry name" value="HTH-TYPE TRANSCRIPTIONAL REPRESSOR NANR"/>
    <property type="match status" value="1"/>
</dbReference>
<evidence type="ECO:0000313" key="7">
    <source>
        <dbReference type="Proteomes" id="UP000000366"/>
    </source>
</evidence>
<sequence length="244" mass="26889">MSQRRVAGVPPDPPDASPALPTDRVYEAVYAAVIDQRLPPGTRLREEELAQAFAVSRTVVRQALHRLAQDSIIVLQPNRGARVPEPTRRDGEHVFDARRVVECEVVRRLAGKLSAAQLAELRALVAAEERATRSQNKQEAIRLSGRFHLELARLSGNPIFLRLLEELLPTTSLLMALYKAPGEPMCVAHSHRRLLAGLERDGAGAAATEMRRHLNEIERSLSQPASPAVPALRDVFRAYRGGGT</sequence>
<feature type="domain" description="HTH gntR-type" evidence="5">
    <location>
        <begin position="19"/>
        <end position="86"/>
    </location>
</feature>
<protein>
    <submittedName>
        <fullName evidence="6">Transcriptional regulator, GntR family</fullName>
    </submittedName>
</protein>
<dbReference type="InterPro" id="IPR008920">
    <property type="entry name" value="TF_FadR/GntR_C"/>
</dbReference>
<gene>
    <name evidence="6" type="ordered locus">Mpe_A3371</name>
</gene>
<keyword evidence="1" id="KW-0805">Transcription regulation</keyword>
<dbReference type="AlphaFoldDB" id="A2SL85"/>
<dbReference type="HOGENOM" id="CLU_017584_5_0_4"/>
<keyword evidence="7" id="KW-1185">Reference proteome</keyword>
<dbReference type="RefSeq" id="WP_011830945.1">
    <property type="nucleotide sequence ID" value="NC_008825.1"/>
</dbReference>
<dbReference type="InterPro" id="IPR036390">
    <property type="entry name" value="WH_DNA-bd_sf"/>
</dbReference>
<name>A2SL85_METPP</name>
<evidence type="ECO:0000256" key="3">
    <source>
        <dbReference type="ARBA" id="ARBA00023163"/>
    </source>
</evidence>
<keyword evidence="2" id="KW-0238">DNA-binding</keyword>
<evidence type="ECO:0000259" key="5">
    <source>
        <dbReference type="PROSITE" id="PS50949"/>
    </source>
</evidence>
<dbReference type="InterPro" id="IPR000524">
    <property type="entry name" value="Tscrpt_reg_HTH_GntR"/>
</dbReference>